<dbReference type="Proteomes" id="UP001233999">
    <property type="component" value="Unassembled WGS sequence"/>
</dbReference>
<feature type="region of interest" description="Disordered" evidence="1">
    <location>
        <begin position="310"/>
        <end position="345"/>
    </location>
</feature>
<comment type="caution">
    <text evidence="2">The sequence shown here is derived from an EMBL/GenBank/DDBJ whole genome shotgun (WGS) entry which is preliminary data.</text>
</comment>
<reference evidence="2" key="2">
    <citation type="submission" date="2023-05" db="EMBL/GenBank/DDBJ databases">
        <authorList>
            <person name="Fouks B."/>
        </authorList>
    </citation>
    <scope>NUCLEOTIDE SEQUENCE</scope>
    <source>
        <strain evidence="2">Stay&amp;Tobe</strain>
        <tissue evidence="2">Testes</tissue>
    </source>
</reference>
<dbReference type="AlphaFoldDB" id="A0AAD7ZU52"/>
<keyword evidence="3" id="KW-1185">Reference proteome</keyword>
<evidence type="ECO:0000313" key="2">
    <source>
        <dbReference type="EMBL" id="KAJ9586909.1"/>
    </source>
</evidence>
<name>A0AAD7ZU52_DIPPU</name>
<evidence type="ECO:0000313" key="3">
    <source>
        <dbReference type="Proteomes" id="UP001233999"/>
    </source>
</evidence>
<gene>
    <name evidence="2" type="ORF">L9F63_019500</name>
</gene>
<dbReference type="EMBL" id="JASPKZ010006825">
    <property type="protein sequence ID" value="KAJ9586909.1"/>
    <property type="molecule type" value="Genomic_DNA"/>
</dbReference>
<sequence length="374" mass="40945">MGHPGHYFQKALNSVTQKSRSQSLPSCLESKKISCASNEESNKIVDVPKQTLEGKDLDVITLKVNSVVSNETWFRTWPERGNDKLVSPHNNNGSSCHLENNKSDNEGENCPCSGKDKLDSLDKVLTGISDVCKNVVESHGLSRDKMCKIESCTKTTIQNVPAQSGNLWKNDLSSTCDVENYNTNVHHASPLKSIYPLDSSNTNPGKAPIPLTELLQNIPLAYSPVTRQLHIISPPHVHQCEDSQKEIYQNGLKQPLESIEEEGHGDGCHNLVKYGEDDSLSFESPRSTLQRFGASSLSRTDASSFSSIVSSLSDASPSSTNDDLDDSVSTLQGSPDNTDYFEEVGGTKSKRKGLSGFFSRLDISKFNTFTESIA</sequence>
<evidence type="ECO:0000256" key="1">
    <source>
        <dbReference type="SAM" id="MobiDB-lite"/>
    </source>
</evidence>
<feature type="compositionally biased region" description="Polar residues" evidence="1">
    <location>
        <begin position="327"/>
        <end position="337"/>
    </location>
</feature>
<proteinExistence type="predicted"/>
<accession>A0AAD7ZU52</accession>
<organism evidence="2 3">
    <name type="scientific">Diploptera punctata</name>
    <name type="common">Pacific beetle cockroach</name>
    <dbReference type="NCBI Taxonomy" id="6984"/>
    <lineage>
        <taxon>Eukaryota</taxon>
        <taxon>Metazoa</taxon>
        <taxon>Ecdysozoa</taxon>
        <taxon>Arthropoda</taxon>
        <taxon>Hexapoda</taxon>
        <taxon>Insecta</taxon>
        <taxon>Pterygota</taxon>
        <taxon>Neoptera</taxon>
        <taxon>Polyneoptera</taxon>
        <taxon>Dictyoptera</taxon>
        <taxon>Blattodea</taxon>
        <taxon>Blaberoidea</taxon>
        <taxon>Blaberidae</taxon>
        <taxon>Diplopterinae</taxon>
        <taxon>Diploptera</taxon>
    </lineage>
</organism>
<feature type="compositionally biased region" description="Low complexity" evidence="1">
    <location>
        <begin position="310"/>
        <end position="319"/>
    </location>
</feature>
<reference evidence="2" key="1">
    <citation type="journal article" date="2023" name="IScience">
        <title>Live-bearing cockroach genome reveals convergent evolutionary mechanisms linked to viviparity in insects and beyond.</title>
        <authorList>
            <person name="Fouks B."/>
            <person name="Harrison M.C."/>
            <person name="Mikhailova A.A."/>
            <person name="Marchal E."/>
            <person name="English S."/>
            <person name="Carruthers M."/>
            <person name="Jennings E.C."/>
            <person name="Chiamaka E.L."/>
            <person name="Frigard R.A."/>
            <person name="Pippel M."/>
            <person name="Attardo G.M."/>
            <person name="Benoit J.B."/>
            <person name="Bornberg-Bauer E."/>
            <person name="Tobe S.S."/>
        </authorList>
    </citation>
    <scope>NUCLEOTIDE SEQUENCE</scope>
    <source>
        <strain evidence="2">Stay&amp;Tobe</strain>
    </source>
</reference>
<protein>
    <submittedName>
        <fullName evidence="2">Uncharacterized protein</fullName>
    </submittedName>
</protein>